<dbReference type="SUPFAM" id="SSF50978">
    <property type="entry name" value="WD40 repeat-like"/>
    <property type="match status" value="2"/>
</dbReference>
<dbReference type="CDD" id="cd00200">
    <property type="entry name" value="WD40"/>
    <property type="match status" value="2"/>
</dbReference>
<feature type="repeat" description="WD" evidence="3">
    <location>
        <begin position="246"/>
        <end position="287"/>
    </location>
</feature>
<organism evidence="4 5">
    <name type="scientific">Carpinus fangiana</name>
    <dbReference type="NCBI Taxonomy" id="176857"/>
    <lineage>
        <taxon>Eukaryota</taxon>
        <taxon>Viridiplantae</taxon>
        <taxon>Streptophyta</taxon>
        <taxon>Embryophyta</taxon>
        <taxon>Tracheophyta</taxon>
        <taxon>Spermatophyta</taxon>
        <taxon>Magnoliopsida</taxon>
        <taxon>eudicotyledons</taxon>
        <taxon>Gunneridae</taxon>
        <taxon>Pentapetalae</taxon>
        <taxon>rosids</taxon>
        <taxon>fabids</taxon>
        <taxon>Fagales</taxon>
        <taxon>Betulaceae</taxon>
        <taxon>Carpinus</taxon>
    </lineage>
</organism>
<evidence type="ECO:0000313" key="5">
    <source>
        <dbReference type="Proteomes" id="UP000327013"/>
    </source>
</evidence>
<reference evidence="4 5" key="1">
    <citation type="submission" date="2019-06" db="EMBL/GenBank/DDBJ databases">
        <title>A chromosomal-level reference genome of Carpinus fangiana (Coryloideae, Betulaceae).</title>
        <authorList>
            <person name="Yang X."/>
            <person name="Wang Z."/>
            <person name="Zhang L."/>
            <person name="Hao G."/>
            <person name="Liu J."/>
            <person name="Yang Y."/>
        </authorList>
    </citation>
    <scope>NUCLEOTIDE SEQUENCE [LARGE SCALE GENOMIC DNA]</scope>
    <source>
        <strain evidence="4">Cfa_2016G</strain>
        <tissue evidence="4">Leaf</tissue>
    </source>
</reference>
<feature type="repeat" description="WD" evidence="3">
    <location>
        <begin position="75"/>
        <end position="107"/>
    </location>
</feature>
<evidence type="ECO:0000256" key="1">
    <source>
        <dbReference type="ARBA" id="ARBA00022574"/>
    </source>
</evidence>
<feature type="repeat" description="WD" evidence="3">
    <location>
        <begin position="417"/>
        <end position="448"/>
    </location>
</feature>
<dbReference type="InterPro" id="IPR015943">
    <property type="entry name" value="WD40/YVTN_repeat-like_dom_sf"/>
</dbReference>
<name>A0A5N6L421_9ROSI</name>
<dbReference type="Proteomes" id="UP000327013">
    <property type="component" value="Unassembled WGS sequence"/>
</dbReference>
<gene>
    <name evidence="4" type="ORF">FH972_026287</name>
</gene>
<dbReference type="GO" id="GO:1990234">
    <property type="term" value="C:transferase complex"/>
    <property type="evidence" value="ECO:0007669"/>
    <property type="project" value="UniProtKB-ARBA"/>
</dbReference>
<accession>A0A5N6L421</accession>
<dbReference type="SMART" id="SM00320">
    <property type="entry name" value="WD40"/>
    <property type="match status" value="10"/>
</dbReference>
<sequence>MTFFRERLLLAGTAANGDIQIWDAETVTCVSMLKARDSLVDSIAFSRHGSTLVSGYDNNLIRLWNAYSGECIGTFEGHSADISCVALSDDGAFLASGSSDCTLRVWNTGTKSCQVLKVHLSAIGFVAISCDGFKIASASEYGVYGGELMLWDTKTGSCININPQASAPMSNLIFSSDASFLIAACESEIYMWEVETGVLQKIMKSDGALITTLAISPGHTTIASGSDYATVQLWDNTLPESTAVDIETNRNRVTYITCSQDESKVASMLSDGTFIMWDMETGNCLQTLEGNFGPFSTVVFSQDDSMLAFYCRYIEKPVIQIWNLSTGQHSDLSGGFEEEVQGFAFSHDCLKFVSVSGRDIRIWNTQTGDCERSLQTSSVSVASTALAFSEDNLLVAVGYRGLICIWNLETGKSWSMDTGHVERISSVLFSPDGSKLATSSVDGTVYLWGTQDLIQMLCLKTRSRKPWMRFSPDGARLMVEGMDVSSSPTDLAQFPTEAQQIQEQSNDPCFWCDDSREWIMRSSRRVLWLPPELRGPQVVGRKIIAIANACGGVTIVHAR</sequence>
<keyword evidence="5" id="KW-1185">Reference proteome</keyword>
<dbReference type="PANTHER" id="PTHR22847:SF637">
    <property type="entry name" value="WD REPEAT DOMAIN 5B"/>
    <property type="match status" value="1"/>
</dbReference>
<dbReference type="EMBL" id="VIBQ01000084">
    <property type="protein sequence ID" value="KAB8670374.1"/>
    <property type="molecule type" value="Genomic_DNA"/>
</dbReference>
<dbReference type="InterPro" id="IPR001680">
    <property type="entry name" value="WD40_rpt"/>
</dbReference>
<feature type="repeat" description="WD" evidence="3">
    <location>
        <begin position="203"/>
        <end position="235"/>
    </location>
</feature>
<dbReference type="Pfam" id="PF00400">
    <property type="entry name" value="WD40"/>
    <property type="match status" value="4"/>
</dbReference>
<protein>
    <submittedName>
        <fullName evidence="4">Uncharacterized protein</fullName>
    </submittedName>
</protein>
<evidence type="ECO:0000313" key="4">
    <source>
        <dbReference type="EMBL" id="KAB8670374.1"/>
    </source>
</evidence>
<evidence type="ECO:0000256" key="2">
    <source>
        <dbReference type="ARBA" id="ARBA00022737"/>
    </source>
</evidence>
<dbReference type="AlphaFoldDB" id="A0A5N6L421"/>
<dbReference type="Gene3D" id="2.130.10.10">
    <property type="entry name" value="YVTN repeat-like/Quinoprotein amine dehydrogenase"/>
    <property type="match status" value="3"/>
</dbReference>
<comment type="caution">
    <text evidence="4">The sequence shown here is derived from an EMBL/GenBank/DDBJ whole genome shotgun (WGS) entry which is preliminary data.</text>
</comment>
<dbReference type="OrthoDB" id="407922at2759"/>
<feature type="repeat" description="WD" evidence="3">
    <location>
        <begin position="33"/>
        <end position="74"/>
    </location>
</feature>
<dbReference type="InterPro" id="IPR036322">
    <property type="entry name" value="WD40_repeat_dom_sf"/>
</dbReference>
<dbReference type="PROSITE" id="PS50082">
    <property type="entry name" value="WD_REPEATS_2"/>
    <property type="match status" value="5"/>
</dbReference>
<evidence type="ECO:0000256" key="3">
    <source>
        <dbReference type="PROSITE-ProRule" id="PRU00221"/>
    </source>
</evidence>
<dbReference type="PROSITE" id="PS50294">
    <property type="entry name" value="WD_REPEATS_REGION"/>
    <property type="match status" value="3"/>
</dbReference>
<proteinExistence type="predicted"/>
<dbReference type="PANTHER" id="PTHR22847">
    <property type="entry name" value="WD40 REPEAT PROTEIN"/>
    <property type="match status" value="1"/>
</dbReference>
<keyword evidence="1 3" id="KW-0853">WD repeat</keyword>
<keyword evidence="2" id="KW-0677">Repeat</keyword>